<dbReference type="PANTHER" id="PTHR44154:SF1">
    <property type="entry name" value="QUINONE OXIDOREDUCTASE"/>
    <property type="match status" value="1"/>
</dbReference>
<comment type="caution">
    <text evidence="3">The sequence shown here is derived from an EMBL/GenBank/DDBJ whole genome shotgun (WGS) entry which is preliminary data.</text>
</comment>
<accession>A0A8J3VF91</accession>
<dbReference type="AlphaFoldDB" id="A0A8J3VF91"/>
<dbReference type="InterPro" id="IPR013154">
    <property type="entry name" value="ADH-like_N"/>
</dbReference>
<dbReference type="Proteomes" id="UP000605992">
    <property type="component" value="Unassembled WGS sequence"/>
</dbReference>
<dbReference type="InterPro" id="IPR051603">
    <property type="entry name" value="Zinc-ADH_QOR/CCCR"/>
</dbReference>
<protein>
    <submittedName>
        <fullName evidence="3">NADPH:quinone oxidoreductase</fullName>
    </submittedName>
</protein>
<dbReference type="EMBL" id="BOOR01000050">
    <property type="protein sequence ID" value="GII57330.1"/>
    <property type="molecule type" value="Genomic_DNA"/>
</dbReference>
<dbReference type="Pfam" id="PF08240">
    <property type="entry name" value="ADH_N"/>
    <property type="match status" value="1"/>
</dbReference>
<dbReference type="InterPro" id="IPR011032">
    <property type="entry name" value="GroES-like_sf"/>
</dbReference>
<dbReference type="RefSeq" id="WP_203947462.1">
    <property type="nucleotide sequence ID" value="NZ_BOOR01000050.1"/>
</dbReference>
<dbReference type="Pfam" id="PF00107">
    <property type="entry name" value="ADH_zinc_N"/>
    <property type="match status" value="1"/>
</dbReference>
<keyword evidence="1" id="KW-0521">NADP</keyword>
<evidence type="ECO:0000256" key="1">
    <source>
        <dbReference type="ARBA" id="ARBA00022857"/>
    </source>
</evidence>
<dbReference type="Gene3D" id="3.90.180.10">
    <property type="entry name" value="Medium-chain alcohol dehydrogenases, catalytic domain"/>
    <property type="match status" value="1"/>
</dbReference>
<reference evidence="3" key="1">
    <citation type="submission" date="2021-01" db="EMBL/GenBank/DDBJ databases">
        <title>Whole genome shotgun sequence of Planotetraspora thailandica NBRC 104271.</title>
        <authorList>
            <person name="Komaki H."/>
            <person name="Tamura T."/>
        </authorList>
    </citation>
    <scope>NUCLEOTIDE SEQUENCE</scope>
    <source>
        <strain evidence="3">NBRC 104271</strain>
    </source>
</reference>
<dbReference type="InterPro" id="IPR036291">
    <property type="entry name" value="NAD(P)-bd_dom_sf"/>
</dbReference>
<dbReference type="SUPFAM" id="SSF50129">
    <property type="entry name" value="GroES-like"/>
    <property type="match status" value="1"/>
</dbReference>
<sequence>MMRAAWYERQGPARTVLQVGEMDTPQPRPGELRVRVAASGVHAGDLGKRAGAFGPMPFPRVVPHGDGAGVVDAVGAGVHQGRIGQRVWVYLAQSYRPYGTAAEFTVVPAEHAVPIPDGVSFRSVAALGIPGITAHRAIFADGPVNGARVLVTGALGAVGRAAVAVARRGGATVIASVRHSHQIKEALAAGAHHAVAAGGDFASRVLEETGNEPIDRVADMAFDTGIDVYADLLQTGGVIATYATADARPEIPYWPLAFKNISIRLISNDDFPQRANEEAAAELTAAIAAGDLELPVGGHFPLERIVGAHEAAEQSHEGSRFIIEL</sequence>
<dbReference type="GO" id="GO:0016491">
    <property type="term" value="F:oxidoreductase activity"/>
    <property type="evidence" value="ECO:0007669"/>
    <property type="project" value="InterPro"/>
</dbReference>
<dbReference type="Gene3D" id="3.40.50.720">
    <property type="entry name" value="NAD(P)-binding Rossmann-like Domain"/>
    <property type="match status" value="1"/>
</dbReference>
<name>A0A8J3VF91_9ACTN</name>
<evidence type="ECO:0000313" key="4">
    <source>
        <dbReference type="Proteomes" id="UP000605992"/>
    </source>
</evidence>
<dbReference type="PANTHER" id="PTHR44154">
    <property type="entry name" value="QUINONE OXIDOREDUCTASE"/>
    <property type="match status" value="1"/>
</dbReference>
<proteinExistence type="predicted"/>
<dbReference type="SMART" id="SM00829">
    <property type="entry name" value="PKS_ER"/>
    <property type="match status" value="1"/>
</dbReference>
<evidence type="ECO:0000259" key="2">
    <source>
        <dbReference type="SMART" id="SM00829"/>
    </source>
</evidence>
<dbReference type="SUPFAM" id="SSF51735">
    <property type="entry name" value="NAD(P)-binding Rossmann-fold domains"/>
    <property type="match status" value="1"/>
</dbReference>
<organism evidence="3 4">
    <name type="scientific">Planotetraspora thailandica</name>
    <dbReference type="NCBI Taxonomy" id="487172"/>
    <lineage>
        <taxon>Bacteria</taxon>
        <taxon>Bacillati</taxon>
        <taxon>Actinomycetota</taxon>
        <taxon>Actinomycetes</taxon>
        <taxon>Streptosporangiales</taxon>
        <taxon>Streptosporangiaceae</taxon>
        <taxon>Planotetraspora</taxon>
    </lineage>
</organism>
<keyword evidence="4" id="KW-1185">Reference proteome</keyword>
<dbReference type="InterPro" id="IPR013149">
    <property type="entry name" value="ADH-like_C"/>
</dbReference>
<dbReference type="InterPro" id="IPR020843">
    <property type="entry name" value="ER"/>
</dbReference>
<evidence type="ECO:0000313" key="3">
    <source>
        <dbReference type="EMBL" id="GII57330.1"/>
    </source>
</evidence>
<gene>
    <name evidence="3" type="ORF">Pth03_57190</name>
</gene>
<feature type="domain" description="Enoyl reductase (ER)" evidence="2">
    <location>
        <begin position="14"/>
        <end position="323"/>
    </location>
</feature>